<dbReference type="SUPFAM" id="SSF54403">
    <property type="entry name" value="Cystatin/monellin"/>
    <property type="match status" value="1"/>
</dbReference>
<comment type="similarity">
    <text evidence="2">Belongs to the cathelicidin family.</text>
</comment>
<dbReference type="FunFam" id="3.10.450.10:FF:000003">
    <property type="entry name" value="Cathelicidin antimicrobial peptide"/>
    <property type="match status" value="1"/>
</dbReference>
<evidence type="ECO:0000313" key="10">
    <source>
        <dbReference type="EMBL" id="KAF6100376.1"/>
    </source>
</evidence>
<dbReference type="GO" id="GO:0004869">
    <property type="term" value="F:cysteine-type endopeptidase inhibitor activity"/>
    <property type="evidence" value="ECO:0007669"/>
    <property type="project" value="TreeGrafter"/>
</dbReference>
<protein>
    <recommendedName>
        <fullName evidence="12">15 kDa protein B-like</fullName>
    </recommendedName>
</protein>
<keyword evidence="3" id="KW-0964">Secreted</keyword>
<evidence type="ECO:0000256" key="3">
    <source>
        <dbReference type="ARBA" id="ARBA00022525"/>
    </source>
</evidence>
<dbReference type="Pfam" id="PF00666">
    <property type="entry name" value="Cathelicidins"/>
    <property type="match status" value="1"/>
</dbReference>
<dbReference type="EMBL" id="JABVXQ010000007">
    <property type="protein sequence ID" value="KAF6100376.1"/>
    <property type="molecule type" value="Genomic_DNA"/>
</dbReference>
<dbReference type="PANTHER" id="PTHR10206">
    <property type="entry name" value="CATHELICIDIN"/>
    <property type="match status" value="1"/>
</dbReference>
<comment type="caution">
    <text evidence="10">The sequence shown here is derived from an EMBL/GenBank/DDBJ whole genome shotgun (WGS) entry which is preliminary data.</text>
</comment>
<dbReference type="Gene3D" id="3.10.450.10">
    <property type="match status" value="1"/>
</dbReference>
<evidence type="ECO:0000256" key="2">
    <source>
        <dbReference type="ARBA" id="ARBA00005320"/>
    </source>
</evidence>
<evidence type="ECO:0000256" key="4">
    <source>
        <dbReference type="ARBA" id="ARBA00022529"/>
    </source>
</evidence>
<proteinExistence type="inferred from homology"/>
<evidence type="ECO:0000256" key="6">
    <source>
        <dbReference type="ARBA" id="ARBA00023022"/>
    </source>
</evidence>
<dbReference type="Proteomes" id="UP000664940">
    <property type="component" value="Unassembled WGS sequence"/>
</dbReference>
<reference evidence="10 11" key="1">
    <citation type="journal article" date="2020" name="Nature">
        <title>Six reference-quality genomes reveal evolution of bat adaptations.</title>
        <authorList>
            <person name="Jebb D."/>
            <person name="Huang Z."/>
            <person name="Pippel M."/>
            <person name="Hughes G.M."/>
            <person name="Lavrichenko K."/>
            <person name="Devanna P."/>
            <person name="Winkler S."/>
            <person name="Jermiin L.S."/>
            <person name="Skirmuntt E.C."/>
            <person name="Katzourakis A."/>
            <person name="Burkitt-Gray L."/>
            <person name="Ray D.A."/>
            <person name="Sullivan K.A.M."/>
            <person name="Roscito J.G."/>
            <person name="Kirilenko B.M."/>
            <person name="Davalos L.M."/>
            <person name="Corthals A.P."/>
            <person name="Power M.L."/>
            <person name="Jones G."/>
            <person name="Ransome R.D."/>
            <person name="Dechmann D.K.N."/>
            <person name="Locatelli A.G."/>
            <person name="Puechmaille S.J."/>
            <person name="Fedrigo O."/>
            <person name="Jarvis E.D."/>
            <person name="Hiller M."/>
            <person name="Vernes S.C."/>
            <person name="Myers E.W."/>
            <person name="Teeling E.C."/>
        </authorList>
    </citation>
    <scope>NUCLEOTIDE SEQUENCE [LARGE SCALE GENOMIC DNA]</scope>
    <source>
        <strain evidence="10">Bat1K_MPI-CBG_1</strain>
    </source>
</reference>
<name>A0A834E1E2_9CHIR</name>
<accession>A0A834E1E2</accession>
<evidence type="ECO:0000256" key="9">
    <source>
        <dbReference type="SAM" id="SignalP"/>
    </source>
</evidence>
<dbReference type="GO" id="GO:0005615">
    <property type="term" value="C:extracellular space"/>
    <property type="evidence" value="ECO:0007669"/>
    <property type="project" value="TreeGrafter"/>
</dbReference>
<comment type="subcellular location">
    <subcellularLocation>
        <location evidence="1">Secreted</location>
    </subcellularLocation>
</comment>
<feature type="signal peptide" evidence="9">
    <location>
        <begin position="1"/>
        <end position="21"/>
    </location>
</feature>
<dbReference type="PANTHER" id="PTHR10206:SF4">
    <property type="entry name" value="NEUTROPHILIC GRANULE PROTEIN"/>
    <property type="match status" value="1"/>
</dbReference>
<feature type="chain" id="PRO_5032385177" description="15 kDa protein B-like" evidence="9">
    <location>
        <begin position="22"/>
        <end position="172"/>
    </location>
</feature>
<dbReference type="AlphaFoldDB" id="A0A834E1E2"/>
<dbReference type="InterPro" id="IPR046350">
    <property type="entry name" value="Cystatin_sf"/>
</dbReference>
<evidence type="ECO:0000256" key="5">
    <source>
        <dbReference type="ARBA" id="ARBA00022729"/>
    </source>
</evidence>
<dbReference type="InterPro" id="IPR001894">
    <property type="entry name" value="Cathelicidin-like"/>
</dbReference>
<keyword evidence="6" id="KW-0044">Antibiotic</keyword>
<evidence type="ECO:0000313" key="11">
    <source>
        <dbReference type="Proteomes" id="UP000664940"/>
    </source>
</evidence>
<gene>
    <name evidence="10" type="ORF">HJG60_013803</name>
</gene>
<keyword evidence="7" id="KW-1015">Disulfide bond</keyword>
<evidence type="ECO:0000256" key="7">
    <source>
        <dbReference type="ARBA" id="ARBA00023157"/>
    </source>
</evidence>
<feature type="region of interest" description="Disordered" evidence="8">
    <location>
        <begin position="117"/>
        <end position="152"/>
    </location>
</feature>
<evidence type="ECO:0000256" key="1">
    <source>
        <dbReference type="ARBA" id="ARBA00004613"/>
    </source>
</evidence>
<sequence>MAGAWRALLLLAGGTLMICVAQRQGYEEAVAQALRVFNYGRRGKPLFGLLAVNPQPDSNSTTLTLLSFRVKETVCVSGRRRRQPPQECAFREGGEERDCSGSFFRLRRFRVLTVDCPPGERPPEEEVSRRKRSAESPGAATPDFDRSKLPPAVRDMYDKAKYDIITNILRNF</sequence>
<keyword evidence="5 9" id="KW-0732">Signal</keyword>
<organism evidence="10 11">
    <name type="scientific">Phyllostomus discolor</name>
    <name type="common">pale spear-nosed bat</name>
    <dbReference type="NCBI Taxonomy" id="89673"/>
    <lineage>
        <taxon>Eukaryota</taxon>
        <taxon>Metazoa</taxon>
        <taxon>Chordata</taxon>
        <taxon>Craniata</taxon>
        <taxon>Vertebrata</taxon>
        <taxon>Euteleostomi</taxon>
        <taxon>Mammalia</taxon>
        <taxon>Eutheria</taxon>
        <taxon>Laurasiatheria</taxon>
        <taxon>Chiroptera</taxon>
        <taxon>Yangochiroptera</taxon>
        <taxon>Phyllostomidae</taxon>
        <taxon>Phyllostominae</taxon>
        <taxon>Phyllostomus</taxon>
    </lineage>
</organism>
<dbReference type="GO" id="GO:0042742">
    <property type="term" value="P:defense response to bacterium"/>
    <property type="evidence" value="ECO:0007669"/>
    <property type="project" value="UniProtKB-KW"/>
</dbReference>
<evidence type="ECO:0008006" key="12">
    <source>
        <dbReference type="Google" id="ProtNLM"/>
    </source>
</evidence>
<keyword evidence="4" id="KW-0929">Antimicrobial</keyword>
<evidence type="ECO:0000256" key="8">
    <source>
        <dbReference type="SAM" id="MobiDB-lite"/>
    </source>
</evidence>